<dbReference type="Gene3D" id="3.40.50.2000">
    <property type="entry name" value="Glycogen Phosphorylase B"/>
    <property type="match status" value="2"/>
</dbReference>
<feature type="domain" description="Glycosyltransferase subfamily 4-like N-terminal" evidence="3">
    <location>
        <begin position="16"/>
        <end position="174"/>
    </location>
</feature>
<accession>A0A2H0N6Y8</accession>
<organism evidence="4 5">
    <name type="scientific">Candidatus Liptonbacteria bacterium CG11_big_fil_rev_8_21_14_0_20_35_14</name>
    <dbReference type="NCBI Taxonomy" id="1974634"/>
    <lineage>
        <taxon>Bacteria</taxon>
        <taxon>Candidatus Liptoniibacteriota</taxon>
    </lineage>
</organism>
<evidence type="ECO:0000256" key="1">
    <source>
        <dbReference type="ARBA" id="ARBA00022679"/>
    </source>
</evidence>
<sequence length="284" mass="33433">MKVLIDIRLLANNGFSGVEEYTRHLTHHLIQNKNITWNLFYNTHKTPPPIPKEWEENAQIINFKIPNKILDLSGKLLGYPYIDTLTKSDIIISPHLNFISYNHKRIMVIHDLSFLHYPNFFSIQDKIWHHFQAVSSQVRKANHIVVDSEFTKSDVIDFFNVKEDKISIIYPGLSSEFLNRNDDLNFITKYNLNNPYILYLGSFEPRKNVPALIKAFNLLKKYHQNVDLVMCGGKKWLDYEINKSILTSPYKNDIKIITNIISHHRRLLYNKAMVFVYPSFFEGF</sequence>
<dbReference type="PANTHER" id="PTHR46401">
    <property type="entry name" value="GLYCOSYLTRANSFERASE WBBK-RELATED"/>
    <property type="match status" value="1"/>
</dbReference>
<feature type="non-terminal residue" evidence="4">
    <location>
        <position position="284"/>
    </location>
</feature>
<dbReference type="GO" id="GO:0009103">
    <property type="term" value="P:lipopolysaccharide biosynthetic process"/>
    <property type="evidence" value="ECO:0007669"/>
    <property type="project" value="TreeGrafter"/>
</dbReference>
<evidence type="ECO:0000313" key="5">
    <source>
        <dbReference type="Proteomes" id="UP000229893"/>
    </source>
</evidence>
<gene>
    <name evidence="4" type="ORF">COV57_03310</name>
</gene>
<evidence type="ECO:0000313" key="4">
    <source>
        <dbReference type="EMBL" id="PIR04651.1"/>
    </source>
</evidence>
<reference evidence="4 5" key="1">
    <citation type="submission" date="2017-09" db="EMBL/GenBank/DDBJ databases">
        <title>Depth-based differentiation of microbial function through sediment-hosted aquifers and enrichment of novel symbionts in the deep terrestrial subsurface.</title>
        <authorList>
            <person name="Probst A.J."/>
            <person name="Ladd B."/>
            <person name="Jarett J.K."/>
            <person name="Geller-Mcgrath D.E."/>
            <person name="Sieber C.M."/>
            <person name="Emerson J.B."/>
            <person name="Anantharaman K."/>
            <person name="Thomas B.C."/>
            <person name="Malmstrom R."/>
            <person name="Stieglmeier M."/>
            <person name="Klingl A."/>
            <person name="Woyke T."/>
            <person name="Ryan C.M."/>
            <person name="Banfield J.F."/>
        </authorList>
    </citation>
    <scope>NUCLEOTIDE SEQUENCE [LARGE SCALE GENOMIC DNA]</scope>
    <source>
        <strain evidence="4">CG11_big_fil_rev_8_21_14_0_20_35_14</strain>
    </source>
</reference>
<dbReference type="SUPFAM" id="SSF53756">
    <property type="entry name" value="UDP-Glycosyltransferase/glycogen phosphorylase"/>
    <property type="match status" value="1"/>
</dbReference>
<protein>
    <recommendedName>
        <fullName evidence="6">Glycosyl transferase family 1 domain-containing protein</fullName>
    </recommendedName>
</protein>
<keyword evidence="1" id="KW-0808">Transferase</keyword>
<dbReference type="InterPro" id="IPR028098">
    <property type="entry name" value="Glyco_trans_4-like_N"/>
</dbReference>
<dbReference type="InterPro" id="IPR001296">
    <property type="entry name" value="Glyco_trans_1"/>
</dbReference>
<evidence type="ECO:0008006" key="6">
    <source>
        <dbReference type="Google" id="ProtNLM"/>
    </source>
</evidence>
<feature type="domain" description="Glycosyl transferase family 1" evidence="2">
    <location>
        <begin position="188"/>
        <end position="284"/>
    </location>
</feature>
<dbReference type="PANTHER" id="PTHR46401:SF2">
    <property type="entry name" value="GLYCOSYLTRANSFERASE WBBK-RELATED"/>
    <property type="match status" value="1"/>
</dbReference>
<name>A0A2H0N6Y8_9BACT</name>
<comment type="caution">
    <text evidence="4">The sequence shown here is derived from an EMBL/GenBank/DDBJ whole genome shotgun (WGS) entry which is preliminary data.</text>
</comment>
<dbReference type="CDD" id="cd03809">
    <property type="entry name" value="GT4_MtfB-like"/>
    <property type="match status" value="1"/>
</dbReference>
<proteinExistence type="predicted"/>
<dbReference type="AlphaFoldDB" id="A0A2H0N6Y8"/>
<evidence type="ECO:0000259" key="3">
    <source>
        <dbReference type="Pfam" id="PF13439"/>
    </source>
</evidence>
<evidence type="ECO:0000259" key="2">
    <source>
        <dbReference type="Pfam" id="PF00534"/>
    </source>
</evidence>
<dbReference type="Pfam" id="PF13439">
    <property type="entry name" value="Glyco_transf_4"/>
    <property type="match status" value="1"/>
</dbReference>
<dbReference type="GO" id="GO:0016757">
    <property type="term" value="F:glycosyltransferase activity"/>
    <property type="evidence" value="ECO:0007669"/>
    <property type="project" value="InterPro"/>
</dbReference>
<dbReference type="Proteomes" id="UP000229893">
    <property type="component" value="Unassembled WGS sequence"/>
</dbReference>
<dbReference type="Pfam" id="PF00534">
    <property type="entry name" value="Glycos_transf_1"/>
    <property type="match status" value="1"/>
</dbReference>
<dbReference type="EMBL" id="PCWO01000047">
    <property type="protein sequence ID" value="PIR04651.1"/>
    <property type="molecule type" value="Genomic_DNA"/>
</dbReference>